<dbReference type="AlphaFoldDB" id="A0A2N0APP6"/>
<protein>
    <submittedName>
        <fullName evidence="7">UDP-galactopyranose mutase</fullName>
    </submittedName>
</protein>
<keyword evidence="3" id="KW-0285">Flavoprotein</keyword>
<evidence type="ECO:0000256" key="2">
    <source>
        <dbReference type="ARBA" id="ARBA00009321"/>
    </source>
</evidence>
<dbReference type="GO" id="GO:0050660">
    <property type="term" value="F:flavin adenine dinucleotide binding"/>
    <property type="evidence" value="ECO:0007669"/>
    <property type="project" value="TreeGrafter"/>
</dbReference>
<sequence length="374" mass="43778">MKKILIVGAGFSGAVIANTLAKTGNYTIDVIDERNHIGGNCHTERDTETNVMVHRYGPHIFHTSNEKVWNYVNTFGTFRPFVNRVKSVYLGQVYSMPINLHTINQFFGKAFGPEEAKNWIKSKGDSSIEDPKTFEDQAKKFVGEELYKAFFYGYTKKQWGTEPRNLPASILKRLPVRFNYDDNYYNDVFQGIPVDGYTSVIQNMFNHPNIKIQLGKRFFGESDSTLGYDHIFYTGPIDAYFSFRHGRLGYRTVYFKEHRAEGDYQGNPVMNYADEKVPFTRVHEHKHFTPWETHEKTIYFEEYSKETEERDIPYYPKRLDSDMKILKEYELEVTRLSNVTFLGRLATYRYLDMHNIIEEALDCAEKFINKQSAQ</sequence>
<keyword evidence="5" id="KW-0413">Isomerase</keyword>
<dbReference type="SUPFAM" id="SSF51971">
    <property type="entry name" value="Nucleotide-binding domain"/>
    <property type="match status" value="1"/>
</dbReference>
<evidence type="ECO:0000256" key="4">
    <source>
        <dbReference type="ARBA" id="ARBA00022827"/>
    </source>
</evidence>
<feature type="domain" description="UDP-galactopyranose mutase C-terminal" evidence="6">
    <location>
        <begin position="149"/>
        <end position="350"/>
    </location>
</feature>
<evidence type="ECO:0000313" key="8">
    <source>
        <dbReference type="Proteomes" id="UP000232145"/>
    </source>
</evidence>
<dbReference type="RefSeq" id="WP_100743152.1">
    <property type="nucleotide sequence ID" value="NZ_NPDW01000001.1"/>
</dbReference>
<dbReference type="Gene3D" id="3.40.50.720">
    <property type="entry name" value="NAD(P)-binding Rossmann-like Domain"/>
    <property type="match status" value="3"/>
</dbReference>
<dbReference type="InterPro" id="IPR004379">
    <property type="entry name" value="UDP-GALP_mutase"/>
</dbReference>
<dbReference type="GO" id="GO:0008767">
    <property type="term" value="F:UDP-galactopyranose mutase activity"/>
    <property type="evidence" value="ECO:0007669"/>
    <property type="project" value="InterPro"/>
</dbReference>
<dbReference type="Pfam" id="PF03275">
    <property type="entry name" value="GLF"/>
    <property type="match status" value="1"/>
</dbReference>
<dbReference type="GO" id="GO:0005829">
    <property type="term" value="C:cytosol"/>
    <property type="evidence" value="ECO:0007669"/>
    <property type="project" value="TreeGrafter"/>
</dbReference>
<accession>A0A2N0APP6</accession>
<dbReference type="EMBL" id="NPDX01000001">
    <property type="protein sequence ID" value="PJZ86269.1"/>
    <property type="molecule type" value="Genomic_DNA"/>
</dbReference>
<dbReference type="PANTHER" id="PTHR21197:SF0">
    <property type="entry name" value="UDP-GALACTOPYRANOSE MUTASE"/>
    <property type="match status" value="1"/>
</dbReference>
<organism evidence="7 8">
    <name type="scientific">Leptospira harrisiae</name>
    <dbReference type="NCBI Taxonomy" id="2023189"/>
    <lineage>
        <taxon>Bacteria</taxon>
        <taxon>Pseudomonadati</taxon>
        <taxon>Spirochaetota</taxon>
        <taxon>Spirochaetia</taxon>
        <taxon>Leptospirales</taxon>
        <taxon>Leptospiraceae</taxon>
        <taxon>Leptospira</taxon>
    </lineage>
</organism>
<reference evidence="7 8" key="1">
    <citation type="submission" date="2017-07" db="EMBL/GenBank/DDBJ databases">
        <title>Leptospira spp. isolated from tropical soils.</title>
        <authorList>
            <person name="Thibeaux R."/>
            <person name="Iraola G."/>
            <person name="Ferres I."/>
            <person name="Bierque E."/>
            <person name="Girault D."/>
            <person name="Soupe-Gilbert M.-E."/>
            <person name="Picardeau M."/>
            <person name="Goarant C."/>
        </authorList>
    </citation>
    <scope>NUCLEOTIDE SEQUENCE [LARGE SCALE GENOMIC DNA]</scope>
    <source>
        <strain evidence="7 8">FH2-B-A1</strain>
    </source>
</reference>
<gene>
    <name evidence="7" type="primary">glf</name>
    <name evidence="7" type="ORF">CH364_08925</name>
</gene>
<evidence type="ECO:0000256" key="3">
    <source>
        <dbReference type="ARBA" id="ARBA00022630"/>
    </source>
</evidence>
<comment type="similarity">
    <text evidence="2">Belongs to the UDP-galactopyranose/dTDP-fucopyranose mutase family.</text>
</comment>
<dbReference type="Pfam" id="PF13450">
    <property type="entry name" value="NAD_binding_8"/>
    <property type="match status" value="1"/>
</dbReference>
<dbReference type="PANTHER" id="PTHR21197">
    <property type="entry name" value="UDP-GALACTOPYRANOSE MUTASE"/>
    <property type="match status" value="1"/>
</dbReference>
<dbReference type="InterPro" id="IPR015899">
    <property type="entry name" value="UDP-GalPyranose_mutase_C"/>
</dbReference>
<dbReference type="Proteomes" id="UP000232145">
    <property type="component" value="Unassembled WGS sequence"/>
</dbReference>
<comment type="caution">
    <text evidence="7">The sequence shown here is derived from an EMBL/GenBank/DDBJ whole genome shotgun (WGS) entry which is preliminary data.</text>
</comment>
<evidence type="ECO:0000256" key="1">
    <source>
        <dbReference type="ARBA" id="ARBA00001974"/>
    </source>
</evidence>
<proteinExistence type="inferred from homology"/>
<keyword evidence="4" id="KW-0274">FAD</keyword>
<evidence type="ECO:0000313" key="7">
    <source>
        <dbReference type="EMBL" id="PJZ86269.1"/>
    </source>
</evidence>
<dbReference type="OrthoDB" id="9769600at2"/>
<evidence type="ECO:0000256" key="5">
    <source>
        <dbReference type="ARBA" id="ARBA00023235"/>
    </source>
</evidence>
<dbReference type="SUPFAM" id="SSF54373">
    <property type="entry name" value="FAD-linked reductases, C-terminal domain"/>
    <property type="match status" value="1"/>
</dbReference>
<keyword evidence="8" id="KW-1185">Reference proteome</keyword>
<comment type="cofactor">
    <cofactor evidence="1">
        <name>FAD</name>
        <dbReference type="ChEBI" id="CHEBI:57692"/>
    </cofactor>
</comment>
<evidence type="ECO:0000259" key="6">
    <source>
        <dbReference type="Pfam" id="PF03275"/>
    </source>
</evidence>
<name>A0A2N0APP6_9LEPT</name>
<dbReference type="NCBIfam" id="TIGR00031">
    <property type="entry name" value="UDP-GALP_mutase"/>
    <property type="match status" value="1"/>
</dbReference>